<evidence type="ECO:0000256" key="4">
    <source>
        <dbReference type="ARBA" id="ARBA00017068"/>
    </source>
</evidence>
<dbReference type="GO" id="GO:0005576">
    <property type="term" value="C:extracellular region"/>
    <property type="evidence" value="ECO:0007669"/>
    <property type="project" value="UniProtKB-SubCell"/>
</dbReference>
<dbReference type="GO" id="GO:0004634">
    <property type="term" value="F:phosphopyruvate hydratase activity"/>
    <property type="evidence" value="ECO:0007669"/>
    <property type="project" value="UniProtKB-UniRule"/>
</dbReference>
<keyword evidence="8 11" id="KW-0460">Magnesium</keyword>
<feature type="binding site" evidence="11 14">
    <location>
        <position position="328"/>
    </location>
    <ligand>
        <name>Mg(2+)</name>
        <dbReference type="ChEBI" id="CHEBI:18420"/>
    </ligand>
</feature>
<dbReference type="NCBIfam" id="TIGR01060">
    <property type="entry name" value="eno"/>
    <property type="match status" value="1"/>
</dbReference>
<dbReference type="SFLD" id="SFLDG00178">
    <property type="entry name" value="enolase"/>
    <property type="match status" value="1"/>
</dbReference>
<keyword evidence="10 11" id="KW-0456">Lyase</keyword>
<proteinExistence type="inferred from homology"/>
<reference evidence="17 18" key="1">
    <citation type="submission" date="2017-09" db="EMBL/GenBank/DDBJ databases">
        <title>Depth-based differentiation of microbial function through sediment-hosted aquifers and enrichment of novel symbionts in the deep terrestrial subsurface.</title>
        <authorList>
            <person name="Probst A.J."/>
            <person name="Ladd B."/>
            <person name="Jarett J.K."/>
            <person name="Geller-Mcgrath D.E."/>
            <person name="Sieber C.M."/>
            <person name="Emerson J.B."/>
            <person name="Anantharaman K."/>
            <person name="Thomas B.C."/>
            <person name="Malmstrom R."/>
            <person name="Stieglmeier M."/>
            <person name="Klingl A."/>
            <person name="Woyke T."/>
            <person name="Ryan C.M."/>
            <person name="Banfield J.F."/>
        </authorList>
    </citation>
    <scope>NUCLEOTIDE SEQUENCE [LARGE SCALE GENOMIC DNA]</scope>
    <source>
        <strain evidence="17">CG08_land_8_20_14_0_20_45_16</strain>
    </source>
</reference>
<evidence type="ECO:0000256" key="8">
    <source>
        <dbReference type="ARBA" id="ARBA00022842"/>
    </source>
</evidence>
<dbReference type="CDD" id="cd03313">
    <property type="entry name" value="enolase"/>
    <property type="match status" value="1"/>
</dbReference>
<dbReference type="SFLD" id="SFLDF00002">
    <property type="entry name" value="enolase"/>
    <property type="match status" value="1"/>
</dbReference>
<dbReference type="GO" id="GO:0009986">
    <property type="term" value="C:cell surface"/>
    <property type="evidence" value="ECO:0007669"/>
    <property type="project" value="UniProtKB-SubCell"/>
</dbReference>
<comment type="cofactor">
    <cofactor evidence="14">
        <name>Mg(2+)</name>
        <dbReference type="ChEBI" id="CHEBI:18420"/>
    </cofactor>
    <text evidence="14">Mg(2+) is required for catalysis and for stabilizing the dimer.</text>
</comment>
<feature type="binding site" evidence="13">
    <location>
        <position position="328"/>
    </location>
    <ligand>
        <name>substrate</name>
    </ligand>
</feature>
<dbReference type="GO" id="GO:0006096">
    <property type="term" value="P:glycolytic process"/>
    <property type="evidence" value="ECO:0007669"/>
    <property type="project" value="UniProtKB-UniRule"/>
</dbReference>
<dbReference type="PROSITE" id="PS00164">
    <property type="entry name" value="ENOLASE"/>
    <property type="match status" value="1"/>
</dbReference>
<accession>A0A2H0Y1I3</accession>
<evidence type="ECO:0000256" key="7">
    <source>
        <dbReference type="ARBA" id="ARBA00022723"/>
    </source>
</evidence>
<evidence type="ECO:0000313" key="18">
    <source>
        <dbReference type="Proteomes" id="UP000231343"/>
    </source>
</evidence>
<evidence type="ECO:0000256" key="9">
    <source>
        <dbReference type="ARBA" id="ARBA00023152"/>
    </source>
</evidence>
<dbReference type="Pfam" id="PF00113">
    <property type="entry name" value="Enolase_C"/>
    <property type="match status" value="1"/>
</dbReference>
<dbReference type="UniPathway" id="UPA00109">
    <property type="reaction ID" value="UER00187"/>
</dbReference>
<gene>
    <name evidence="11" type="primary">eno</name>
    <name evidence="17" type="ORF">COT42_01005</name>
</gene>
<dbReference type="SMART" id="SM01192">
    <property type="entry name" value="Enolase_C"/>
    <property type="match status" value="1"/>
</dbReference>
<feature type="binding site" evidence="11">
    <location>
        <position position="382"/>
    </location>
    <ligand>
        <name>(2R)-2-phosphoglycerate</name>
        <dbReference type="ChEBI" id="CHEBI:58289"/>
    </ligand>
</feature>
<comment type="subcellular location">
    <subcellularLocation>
        <location evidence="11">Cytoplasm</location>
    </subcellularLocation>
    <subcellularLocation>
        <location evidence="11">Secreted</location>
    </subcellularLocation>
    <subcellularLocation>
        <location evidence="11">Cell surface</location>
    </subcellularLocation>
    <text evidence="11">Fractions of enolase are present in both the cytoplasm and on the cell surface.</text>
</comment>
<comment type="catalytic activity">
    <reaction evidence="11">
        <text>(2R)-2-phosphoglycerate = phosphoenolpyruvate + H2O</text>
        <dbReference type="Rhea" id="RHEA:10164"/>
        <dbReference type="ChEBI" id="CHEBI:15377"/>
        <dbReference type="ChEBI" id="CHEBI:58289"/>
        <dbReference type="ChEBI" id="CHEBI:58702"/>
        <dbReference type="EC" id="4.2.1.11"/>
    </reaction>
</comment>
<feature type="binding site" evidence="11 14">
    <location>
        <position position="258"/>
    </location>
    <ligand>
        <name>Mg(2+)</name>
        <dbReference type="ChEBI" id="CHEBI:18420"/>
    </ligand>
</feature>
<dbReference type="GO" id="GO:0000287">
    <property type="term" value="F:magnesium ion binding"/>
    <property type="evidence" value="ECO:0007669"/>
    <property type="project" value="UniProtKB-UniRule"/>
</dbReference>
<feature type="binding site" evidence="13">
    <location>
        <begin position="380"/>
        <end position="383"/>
    </location>
    <ligand>
        <name>substrate</name>
    </ligand>
</feature>
<dbReference type="SUPFAM" id="SSF54826">
    <property type="entry name" value="Enolase N-terminal domain-like"/>
    <property type="match status" value="1"/>
</dbReference>
<evidence type="ECO:0000256" key="12">
    <source>
        <dbReference type="PIRSR" id="PIRSR001400-1"/>
    </source>
</evidence>
<evidence type="ECO:0000256" key="6">
    <source>
        <dbReference type="ARBA" id="ARBA00022525"/>
    </source>
</evidence>
<evidence type="ECO:0000313" key="17">
    <source>
        <dbReference type="EMBL" id="PIS31491.1"/>
    </source>
</evidence>
<feature type="binding site" evidence="13">
    <location>
        <position position="180"/>
    </location>
    <ligand>
        <name>substrate</name>
    </ligand>
</feature>
<organism evidence="17 18">
    <name type="scientific">Candidatus Saganbacteria bacterium CG08_land_8_20_14_0_20_45_16</name>
    <dbReference type="NCBI Taxonomy" id="2014293"/>
    <lineage>
        <taxon>Bacteria</taxon>
        <taxon>Bacillati</taxon>
        <taxon>Saganbacteria</taxon>
    </lineage>
</organism>
<name>A0A2H0Y1I3_UNCSA</name>
<evidence type="ECO:0000256" key="14">
    <source>
        <dbReference type="PIRSR" id="PIRSR001400-3"/>
    </source>
</evidence>
<dbReference type="Gene3D" id="3.30.390.10">
    <property type="entry name" value="Enolase-like, N-terminal domain"/>
    <property type="match status" value="1"/>
</dbReference>
<dbReference type="SMART" id="SM01193">
    <property type="entry name" value="Enolase_N"/>
    <property type="match status" value="1"/>
</dbReference>
<dbReference type="PANTHER" id="PTHR11902">
    <property type="entry name" value="ENOLASE"/>
    <property type="match status" value="1"/>
</dbReference>
<feature type="active site" description="Proton donor" evidence="11 12">
    <location>
        <position position="221"/>
    </location>
</feature>
<feature type="binding site" evidence="11 14">
    <location>
        <position position="301"/>
    </location>
    <ligand>
        <name>Mg(2+)</name>
        <dbReference type="ChEBI" id="CHEBI:18420"/>
    </ligand>
</feature>
<evidence type="ECO:0000256" key="13">
    <source>
        <dbReference type="PIRSR" id="PIRSR001400-2"/>
    </source>
</evidence>
<comment type="caution">
    <text evidence="17">The sequence shown here is derived from an EMBL/GenBank/DDBJ whole genome shotgun (WGS) entry which is preliminary data.</text>
</comment>
<dbReference type="Pfam" id="PF03952">
    <property type="entry name" value="Enolase_N"/>
    <property type="match status" value="1"/>
</dbReference>
<keyword evidence="9 11" id="KW-0324">Glycolysis</keyword>
<evidence type="ECO:0000256" key="1">
    <source>
        <dbReference type="ARBA" id="ARBA00005031"/>
    </source>
</evidence>
<dbReference type="PRINTS" id="PR00148">
    <property type="entry name" value="ENOLASE"/>
</dbReference>
<evidence type="ECO:0000256" key="5">
    <source>
        <dbReference type="ARBA" id="ARBA00022490"/>
    </source>
</evidence>
<dbReference type="EC" id="4.2.1.11" evidence="3 11"/>
<keyword evidence="7 11" id="KW-0479">Metal-binding</keyword>
<dbReference type="InterPro" id="IPR036849">
    <property type="entry name" value="Enolase-like_C_sf"/>
</dbReference>
<dbReference type="EMBL" id="PEYM01000013">
    <property type="protein sequence ID" value="PIS31491.1"/>
    <property type="molecule type" value="Genomic_DNA"/>
</dbReference>
<comment type="cofactor">
    <cofactor evidence="11">
        <name>Mg(2+)</name>
        <dbReference type="ChEBI" id="CHEBI:18420"/>
    </cofactor>
    <text evidence="11">Binds a second Mg(2+) ion via substrate during catalysis.</text>
</comment>
<protein>
    <recommendedName>
        <fullName evidence="4 11">Enolase</fullName>
        <ecNumber evidence="3 11">4.2.1.11</ecNumber>
    </recommendedName>
    <alternativeName>
        <fullName evidence="11">2-phospho-D-glycerate hydro-lyase</fullName>
    </alternativeName>
    <alternativeName>
        <fullName evidence="11">2-phosphoglycerate dehydratase</fullName>
    </alternativeName>
</protein>
<feature type="binding site" evidence="11">
    <location>
        <position position="383"/>
    </location>
    <ligand>
        <name>(2R)-2-phosphoglycerate</name>
        <dbReference type="ChEBI" id="CHEBI:58289"/>
    </ligand>
</feature>
<dbReference type="PIRSF" id="PIRSF001400">
    <property type="entry name" value="Enolase"/>
    <property type="match status" value="1"/>
</dbReference>
<feature type="binding site" evidence="13">
    <location>
        <position position="301"/>
    </location>
    <ligand>
        <name>substrate</name>
    </ligand>
</feature>
<dbReference type="PANTHER" id="PTHR11902:SF1">
    <property type="entry name" value="ENOLASE"/>
    <property type="match status" value="1"/>
</dbReference>
<dbReference type="InterPro" id="IPR029017">
    <property type="entry name" value="Enolase-like_N"/>
</dbReference>
<comment type="similarity">
    <text evidence="2 11">Belongs to the enolase family.</text>
</comment>
<evidence type="ECO:0000259" key="16">
    <source>
        <dbReference type="SMART" id="SM01193"/>
    </source>
</evidence>
<feature type="binding site" evidence="11">
    <location>
        <position position="353"/>
    </location>
    <ligand>
        <name>(2R)-2-phosphoglycerate</name>
        <dbReference type="ChEBI" id="CHEBI:58289"/>
    </ligand>
</feature>
<evidence type="ECO:0000256" key="3">
    <source>
        <dbReference type="ARBA" id="ARBA00012058"/>
    </source>
</evidence>
<feature type="binding site" evidence="11">
    <location>
        <position position="404"/>
    </location>
    <ligand>
        <name>(2R)-2-phosphoglycerate</name>
        <dbReference type="ChEBI" id="CHEBI:58289"/>
    </ligand>
</feature>
<dbReference type="InterPro" id="IPR020810">
    <property type="entry name" value="Enolase_C"/>
</dbReference>
<feature type="binding site" evidence="13">
    <location>
        <position position="404"/>
    </location>
    <ligand>
        <name>substrate</name>
    </ligand>
</feature>
<evidence type="ECO:0000259" key="15">
    <source>
        <dbReference type="SMART" id="SM01192"/>
    </source>
</evidence>
<comment type="pathway">
    <text evidence="1 11">Carbohydrate degradation; glycolysis; pyruvate from D-glyceraldehyde 3-phosphate: step 4/5.</text>
</comment>
<dbReference type="SUPFAM" id="SSF51604">
    <property type="entry name" value="Enolase C-terminal domain-like"/>
    <property type="match status" value="1"/>
</dbReference>
<feature type="domain" description="Enolase C-terminal TIM barrel" evidence="15">
    <location>
        <begin position="155"/>
        <end position="441"/>
    </location>
</feature>
<keyword evidence="17" id="KW-0670">Pyruvate</keyword>
<evidence type="ECO:0000256" key="10">
    <source>
        <dbReference type="ARBA" id="ARBA00023239"/>
    </source>
</evidence>
<comment type="function">
    <text evidence="11">Catalyzes the reversible conversion of 2-phosphoglycerate (2-PG) into phosphoenolpyruvate (PEP). It is essential for the degradation of carbohydrates via glycolysis.</text>
</comment>
<feature type="binding site" evidence="13">
    <location>
        <position position="171"/>
    </location>
    <ligand>
        <name>substrate</name>
    </ligand>
</feature>
<feature type="binding site" evidence="11">
    <location>
        <position position="179"/>
    </location>
    <ligand>
        <name>(2R)-2-phosphoglycerate</name>
        <dbReference type="ChEBI" id="CHEBI:58289"/>
    </ligand>
</feature>
<dbReference type="GO" id="GO:0000015">
    <property type="term" value="C:phosphopyruvate hydratase complex"/>
    <property type="evidence" value="ECO:0007669"/>
    <property type="project" value="InterPro"/>
</dbReference>
<dbReference type="Proteomes" id="UP000231343">
    <property type="component" value="Unassembled WGS sequence"/>
</dbReference>
<dbReference type="HAMAP" id="MF_00318">
    <property type="entry name" value="Enolase"/>
    <property type="match status" value="1"/>
</dbReference>
<feature type="domain" description="Enolase N-terminal" evidence="16">
    <location>
        <begin position="20"/>
        <end position="150"/>
    </location>
</feature>
<dbReference type="InterPro" id="IPR020809">
    <property type="entry name" value="Enolase_CS"/>
</dbReference>
<evidence type="ECO:0000256" key="2">
    <source>
        <dbReference type="ARBA" id="ARBA00009604"/>
    </source>
</evidence>
<keyword evidence="5 11" id="KW-0963">Cytoplasm</keyword>
<dbReference type="FunFam" id="3.20.20.120:FF:000001">
    <property type="entry name" value="Enolase"/>
    <property type="match status" value="1"/>
</dbReference>
<dbReference type="SFLD" id="SFLDS00001">
    <property type="entry name" value="Enolase"/>
    <property type="match status" value="1"/>
</dbReference>
<evidence type="ECO:0000256" key="11">
    <source>
        <dbReference type="HAMAP-Rule" id="MF_00318"/>
    </source>
</evidence>
<keyword evidence="6 11" id="KW-0964">Secreted</keyword>
<dbReference type="InterPro" id="IPR000941">
    <property type="entry name" value="Enolase"/>
</dbReference>
<dbReference type="InterPro" id="IPR020811">
    <property type="entry name" value="Enolase_N"/>
</dbReference>
<dbReference type="FunFam" id="3.30.390.10:FF:000001">
    <property type="entry name" value="Enolase"/>
    <property type="match status" value="1"/>
</dbReference>
<dbReference type="Gene3D" id="3.20.20.120">
    <property type="entry name" value="Enolase-like C-terminal domain"/>
    <property type="match status" value="1"/>
</dbReference>
<dbReference type="AlphaFoldDB" id="A0A2H0Y1I3"/>
<sequence>MVRLKKDYFFIERAKSGAKIEKIEARQIIDSRSNPTVEVEVTLKDGTLGRAAVPSGASTGENEALELRDKEDKRYFGKGVYTAVKNVNEIIAPKLIGMPVHQQLKIDNIMLELDGTEFKSKLGANAILGVSLAVARAAANAYGLSLFKYIGGDRATVLPVPNMNVMNGGAHAGWNIECQEFMISPAGLPSFSEALRAGCEIYQTLKKVLKDKGFATTVGDEGGFAPKLTKNEGAIEVIIEAISKAGYTPGKDVFIALDPAASEFYKDGKYQLKSEGKALSSEEMVAMYEEWINKYPIISIEDGLSEKDWDGWKLLTEKVGQKIQLVGDDIFVTNPDFLKKGIKQKVGNSILIKLNQIGTLSETLYTMEIAKAANYTFMTSHRSGETEDTTIADLAVATISGQIKTGAPARTERVCKYNQLLRIEEELGAKARYIGLKGYSAVGGSASNGNAKR</sequence>
<feature type="active site" description="Proton acceptor" evidence="11 12">
    <location>
        <position position="353"/>
    </location>
</feature>